<dbReference type="InterPro" id="IPR027417">
    <property type="entry name" value="P-loop_NTPase"/>
</dbReference>
<dbReference type="InterPro" id="IPR051782">
    <property type="entry name" value="ABC_Transporter_VariousFunc"/>
</dbReference>
<keyword evidence="3 5" id="KW-0067">ATP-binding</keyword>
<reference evidence="6" key="1">
    <citation type="journal article" date="2019" name="Int. J. Syst. Evol. Microbiol.">
        <title>The Global Catalogue of Microorganisms (GCM) 10K type strain sequencing project: providing services to taxonomists for standard genome sequencing and annotation.</title>
        <authorList>
            <consortium name="The Broad Institute Genomics Platform"/>
            <consortium name="The Broad Institute Genome Sequencing Center for Infectious Disease"/>
            <person name="Wu L."/>
            <person name="Ma J."/>
        </authorList>
    </citation>
    <scope>NUCLEOTIDE SEQUENCE [LARGE SCALE GENOMIC DNA]</scope>
    <source>
        <strain evidence="6">JCM 10411</strain>
    </source>
</reference>
<dbReference type="InterPro" id="IPR003439">
    <property type="entry name" value="ABC_transporter-like_ATP-bd"/>
</dbReference>
<evidence type="ECO:0000313" key="5">
    <source>
        <dbReference type="EMBL" id="MFC5855210.1"/>
    </source>
</evidence>
<name>A0ABW1E3Z7_9ACTN</name>
<dbReference type="GO" id="GO:0005524">
    <property type="term" value="F:ATP binding"/>
    <property type="evidence" value="ECO:0007669"/>
    <property type="project" value="UniProtKB-KW"/>
</dbReference>
<evidence type="ECO:0000256" key="2">
    <source>
        <dbReference type="ARBA" id="ARBA00022741"/>
    </source>
</evidence>
<keyword evidence="6" id="KW-1185">Reference proteome</keyword>
<accession>A0ABW1E3Z7</accession>
<feature type="domain" description="ABC transporter" evidence="4">
    <location>
        <begin position="3"/>
        <end position="231"/>
    </location>
</feature>
<dbReference type="PANTHER" id="PTHR42939">
    <property type="entry name" value="ABC TRANSPORTER ATP-BINDING PROTEIN ALBC-RELATED"/>
    <property type="match status" value="1"/>
</dbReference>
<dbReference type="InterPro" id="IPR017871">
    <property type="entry name" value="ABC_transporter-like_CS"/>
</dbReference>
<dbReference type="PROSITE" id="PS50893">
    <property type="entry name" value="ABC_TRANSPORTER_2"/>
    <property type="match status" value="1"/>
</dbReference>
<dbReference type="SMART" id="SM00382">
    <property type="entry name" value="AAA"/>
    <property type="match status" value="1"/>
</dbReference>
<dbReference type="Gene3D" id="3.40.50.300">
    <property type="entry name" value="P-loop containing nucleotide triphosphate hydrolases"/>
    <property type="match status" value="1"/>
</dbReference>
<keyword evidence="1" id="KW-0813">Transport</keyword>
<evidence type="ECO:0000313" key="6">
    <source>
        <dbReference type="Proteomes" id="UP001596180"/>
    </source>
</evidence>
<evidence type="ECO:0000259" key="4">
    <source>
        <dbReference type="PROSITE" id="PS50893"/>
    </source>
</evidence>
<dbReference type="Pfam" id="PF00005">
    <property type="entry name" value="ABC_tran"/>
    <property type="match status" value="1"/>
</dbReference>
<gene>
    <name evidence="5" type="ORF">ACFPZI_26540</name>
</gene>
<proteinExistence type="predicted"/>
<dbReference type="SUPFAM" id="SSF52540">
    <property type="entry name" value="P-loop containing nucleoside triphosphate hydrolases"/>
    <property type="match status" value="1"/>
</dbReference>
<dbReference type="EMBL" id="JBHSOA010000061">
    <property type="protein sequence ID" value="MFC5855210.1"/>
    <property type="molecule type" value="Genomic_DNA"/>
</dbReference>
<protein>
    <submittedName>
        <fullName evidence="5">ATP-binding cassette domain-containing protein</fullName>
    </submittedName>
</protein>
<dbReference type="Proteomes" id="UP001596180">
    <property type="component" value="Unassembled WGS sequence"/>
</dbReference>
<keyword evidence="2" id="KW-0547">Nucleotide-binding</keyword>
<evidence type="ECO:0000256" key="3">
    <source>
        <dbReference type="ARBA" id="ARBA00022840"/>
    </source>
</evidence>
<comment type="caution">
    <text evidence="5">The sequence shown here is derived from an EMBL/GenBank/DDBJ whole genome shotgun (WGS) entry which is preliminary data.</text>
</comment>
<dbReference type="PROSITE" id="PS00211">
    <property type="entry name" value="ABC_TRANSPORTER_1"/>
    <property type="match status" value="1"/>
</dbReference>
<evidence type="ECO:0000256" key="1">
    <source>
        <dbReference type="ARBA" id="ARBA00022448"/>
    </source>
</evidence>
<organism evidence="5 6">
    <name type="scientific">Streptomyces chlorus</name>
    <dbReference type="NCBI Taxonomy" id="887452"/>
    <lineage>
        <taxon>Bacteria</taxon>
        <taxon>Bacillati</taxon>
        <taxon>Actinomycetota</taxon>
        <taxon>Actinomycetes</taxon>
        <taxon>Kitasatosporales</taxon>
        <taxon>Streptomycetaceae</taxon>
        <taxon>Streptomyces</taxon>
    </lineage>
</organism>
<dbReference type="RefSeq" id="WP_381367772.1">
    <property type="nucleotide sequence ID" value="NZ_JBHSOA010000061.1"/>
</dbReference>
<sequence length="250" mass="27329">MTLELVSCTYGYGRRRPPILKDFSYRLPDGLTVLLGPNGAGKSTLLKLAASVTRPRRGTVTFDGLDAGSTQYRQAVAWMPQNITPMRSLTAREYVAYVGWLKGMNRRDAWEQAPQALARVELSGQADTRTSRLSGGQLRRVGVACALVHGARVLLLDEPTAGMDPRQRRVFRDILAELTPTVRVLMSTHDVADLAEEADQVTVLYGGRIVHTGETRDFLAHTPPDAVPGRAAEAAYTAILEGDLVPRFDG</sequence>
<dbReference type="PANTHER" id="PTHR42939:SF1">
    <property type="entry name" value="ABC TRANSPORTER ATP-BINDING PROTEIN ALBC-RELATED"/>
    <property type="match status" value="1"/>
</dbReference>
<dbReference type="InterPro" id="IPR003593">
    <property type="entry name" value="AAA+_ATPase"/>
</dbReference>